<dbReference type="Proteomes" id="UP001168640">
    <property type="component" value="Unassembled WGS sequence"/>
</dbReference>
<keyword evidence="3" id="KW-1185">Reference proteome</keyword>
<gene>
    <name evidence="2" type="ORF">QVZ43_13670</name>
</gene>
<accession>A0ABT8W3F2</accession>
<feature type="compositionally biased region" description="Polar residues" evidence="1">
    <location>
        <begin position="1"/>
        <end position="17"/>
    </location>
</feature>
<dbReference type="EMBL" id="JAUMIS010000002">
    <property type="protein sequence ID" value="MDO3722767.1"/>
    <property type="molecule type" value="Genomic_DNA"/>
</dbReference>
<proteinExistence type="predicted"/>
<dbReference type="RefSeq" id="WP_302910370.1">
    <property type="nucleotide sequence ID" value="NZ_JAUMIS010000002.1"/>
</dbReference>
<name>A0ABT8W3F2_9GAMM</name>
<reference evidence="2" key="1">
    <citation type="submission" date="2023-07" db="EMBL/GenBank/DDBJ databases">
        <title>Marinobacter sp. chi1 genome sequencing and assembly.</title>
        <authorList>
            <person name="Park S."/>
        </authorList>
    </citation>
    <scope>NUCLEOTIDE SEQUENCE</scope>
    <source>
        <strain evidence="2">Chi1</strain>
    </source>
</reference>
<sequence>MSTNNLFASSPGTGQTGSRKDILGLTSGKLSDEQTHGSWAAITGNLEQLERFGFEVLMADPFHWILRYRGALPEYHLYSTLELALFTERNVSAASQSMAPQLIRQQGTTEEHP</sequence>
<evidence type="ECO:0000313" key="2">
    <source>
        <dbReference type="EMBL" id="MDO3722767.1"/>
    </source>
</evidence>
<organism evidence="2 3">
    <name type="scientific">Marinobacter suaedae</name>
    <dbReference type="NCBI Taxonomy" id="3057675"/>
    <lineage>
        <taxon>Bacteria</taxon>
        <taxon>Pseudomonadati</taxon>
        <taxon>Pseudomonadota</taxon>
        <taxon>Gammaproteobacteria</taxon>
        <taxon>Pseudomonadales</taxon>
        <taxon>Marinobacteraceae</taxon>
        <taxon>Marinobacter</taxon>
    </lineage>
</organism>
<comment type="caution">
    <text evidence="2">The sequence shown here is derived from an EMBL/GenBank/DDBJ whole genome shotgun (WGS) entry which is preliminary data.</text>
</comment>
<evidence type="ECO:0000313" key="3">
    <source>
        <dbReference type="Proteomes" id="UP001168640"/>
    </source>
</evidence>
<protein>
    <submittedName>
        <fullName evidence="2">Uncharacterized protein</fullName>
    </submittedName>
</protein>
<feature type="region of interest" description="Disordered" evidence="1">
    <location>
        <begin position="1"/>
        <end position="33"/>
    </location>
</feature>
<evidence type="ECO:0000256" key="1">
    <source>
        <dbReference type="SAM" id="MobiDB-lite"/>
    </source>
</evidence>